<keyword evidence="1" id="KW-1133">Transmembrane helix</keyword>
<protein>
    <submittedName>
        <fullName evidence="2">Uncharacterized protein</fullName>
    </submittedName>
</protein>
<evidence type="ECO:0000313" key="2">
    <source>
        <dbReference type="EMBL" id="GAC43531.1"/>
    </source>
</evidence>
<dbReference type="AlphaFoldDB" id="M9LQY5"/>
<sequence length="55" mass="5935">MAKQATSRNASLPFVALFLRAVWMPGQKVTIKQVGIAEIVFNIVTAIPLIAVITP</sequence>
<feature type="transmembrane region" description="Helical" evidence="1">
    <location>
        <begin position="35"/>
        <end position="54"/>
    </location>
</feature>
<dbReference type="EMBL" id="BALG01000224">
    <property type="protein sequence ID" value="GAC43531.1"/>
    <property type="molecule type" value="Genomic_DNA"/>
</dbReference>
<comment type="caution">
    <text evidence="2">The sequence shown here is derived from an EMBL/GenBank/DDBJ whole genome shotgun (WGS) entry which is preliminary data.</text>
</comment>
<dbReference type="OrthoDB" id="2380563at2"/>
<dbReference type="RefSeq" id="WP_006287193.1">
    <property type="nucleotide sequence ID" value="NZ_BALG01000224.1"/>
</dbReference>
<keyword evidence="1" id="KW-0812">Transmembrane</keyword>
<accession>M9LQY5</accession>
<proteinExistence type="predicted"/>
<reference evidence="2 3" key="1">
    <citation type="submission" date="2012-10" db="EMBL/GenBank/DDBJ databases">
        <title>Draft Genome Sequence of Paenibacillus popilliae ATCC 14706T.</title>
        <authorList>
            <person name="Iiyama K."/>
            <person name="Mori K."/>
            <person name="Mon H."/>
            <person name="Chieda Y."/>
            <person name="Lee J.M."/>
            <person name="Kusakabe T."/>
            <person name="Tashiro K."/>
            <person name="Asano S."/>
            <person name="Yasunaga-Aoki C."/>
            <person name="Shimizu S."/>
        </authorList>
    </citation>
    <scope>NUCLEOTIDE SEQUENCE [LARGE SCALE GENOMIC DNA]</scope>
    <source>
        <strain evidence="2 3">ATCC 14706</strain>
    </source>
</reference>
<gene>
    <name evidence="2" type="ORF">PPOP_2914</name>
</gene>
<evidence type="ECO:0000313" key="3">
    <source>
        <dbReference type="Proteomes" id="UP000029453"/>
    </source>
</evidence>
<evidence type="ECO:0000256" key="1">
    <source>
        <dbReference type="SAM" id="Phobius"/>
    </source>
</evidence>
<keyword evidence="1" id="KW-0472">Membrane</keyword>
<organism evidence="2 3">
    <name type="scientific">Paenibacillus popilliae ATCC 14706</name>
    <dbReference type="NCBI Taxonomy" id="1212764"/>
    <lineage>
        <taxon>Bacteria</taxon>
        <taxon>Bacillati</taxon>
        <taxon>Bacillota</taxon>
        <taxon>Bacilli</taxon>
        <taxon>Bacillales</taxon>
        <taxon>Paenibacillaceae</taxon>
        <taxon>Paenibacillus</taxon>
    </lineage>
</organism>
<name>M9LQY5_PAEPP</name>
<dbReference type="Proteomes" id="UP000029453">
    <property type="component" value="Unassembled WGS sequence"/>
</dbReference>
<keyword evidence="3" id="KW-1185">Reference proteome</keyword>